<dbReference type="AlphaFoldDB" id="A0A0N4YV04"/>
<keyword evidence="2" id="KW-1185">Reference proteome</keyword>
<evidence type="ECO:0000313" key="3">
    <source>
        <dbReference type="WBParaSite" id="NBR_0002107601-mRNA-1"/>
    </source>
</evidence>
<sequence length="197" mass="21684">MYIFSQEEYNSAGHLILPDKSLLEEYVKRKRGRLEQLLAEPIPERDEPCCDSPTNSVTSELFPACAVRVYGRSPFAVPVITQPSRSVSRVSSVASIETSTPTVMLDTLSSYSSGYNNFNSTPQGFLRDTSTRIQIAKPIQFDAPKTPFEERIQLQAQANRKASAASLLSTDDRSLANAAMSSLMTNFTKPYEGSATS</sequence>
<protein>
    <submittedName>
        <fullName evidence="1 3">Uncharacterized protein</fullName>
    </submittedName>
</protein>
<organism evidence="3">
    <name type="scientific">Nippostrongylus brasiliensis</name>
    <name type="common">Rat hookworm</name>
    <dbReference type="NCBI Taxonomy" id="27835"/>
    <lineage>
        <taxon>Eukaryota</taxon>
        <taxon>Metazoa</taxon>
        <taxon>Ecdysozoa</taxon>
        <taxon>Nematoda</taxon>
        <taxon>Chromadorea</taxon>
        <taxon>Rhabditida</taxon>
        <taxon>Rhabditina</taxon>
        <taxon>Rhabditomorpha</taxon>
        <taxon>Strongyloidea</taxon>
        <taxon>Heligmosomidae</taxon>
        <taxon>Nippostrongylus</taxon>
    </lineage>
</organism>
<proteinExistence type="predicted"/>
<gene>
    <name evidence="1" type="ORF">NBR_LOCUS21077</name>
</gene>
<reference evidence="1 2" key="2">
    <citation type="submission" date="2018-11" db="EMBL/GenBank/DDBJ databases">
        <authorList>
            <consortium name="Pathogen Informatics"/>
        </authorList>
    </citation>
    <scope>NUCLEOTIDE SEQUENCE [LARGE SCALE GENOMIC DNA]</scope>
</reference>
<evidence type="ECO:0000313" key="2">
    <source>
        <dbReference type="Proteomes" id="UP000271162"/>
    </source>
</evidence>
<dbReference type="EMBL" id="UYSL01025886">
    <property type="protein sequence ID" value="VDL84818.1"/>
    <property type="molecule type" value="Genomic_DNA"/>
</dbReference>
<reference evidence="3" key="1">
    <citation type="submission" date="2017-02" db="UniProtKB">
        <authorList>
            <consortium name="WormBaseParasite"/>
        </authorList>
    </citation>
    <scope>IDENTIFICATION</scope>
</reference>
<dbReference type="WBParaSite" id="NBR_0002107601-mRNA-1">
    <property type="protein sequence ID" value="NBR_0002107601-mRNA-1"/>
    <property type="gene ID" value="NBR_0002107601"/>
</dbReference>
<dbReference type="Proteomes" id="UP000271162">
    <property type="component" value="Unassembled WGS sequence"/>
</dbReference>
<accession>A0A0N4YV04</accession>
<evidence type="ECO:0000313" key="1">
    <source>
        <dbReference type="EMBL" id="VDL84818.1"/>
    </source>
</evidence>
<name>A0A0N4YV04_NIPBR</name>